<evidence type="ECO:0000259" key="7">
    <source>
        <dbReference type="PROSITE" id="PS50809"/>
    </source>
</evidence>
<dbReference type="Proteomes" id="UP000887577">
    <property type="component" value="Unplaced"/>
</dbReference>
<proteinExistence type="predicted"/>
<name>A0A914XTW8_9BILA</name>
<keyword evidence="2 5" id="KW-0862">Zinc</keyword>
<dbReference type="GO" id="GO:0000978">
    <property type="term" value="F:RNA polymerase II cis-regulatory region sequence-specific DNA binding"/>
    <property type="evidence" value="ECO:0007669"/>
    <property type="project" value="TreeGrafter"/>
</dbReference>
<dbReference type="Gene3D" id="4.10.1040.10">
    <property type="entry name" value="DM DNA-binding domain"/>
    <property type="match status" value="1"/>
</dbReference>
<evidence type="ECO:0000313" key="9">
    <source>
        <dbReference type="WBParaSite" id="PSU_v2.g11402.t1"/>
    </source>
</evidence>
<keyword evidence="8" id="KW-1185">Reference proteome</keyword>
<feature type="compositionally biased region" description="Polar residues" evidence="6">
    <location>
        <begin position="57"/>
        <end position="69"/>
    </location>
</feature>
<evidence type="ECO:0000256" key="1">
    <source>
        <dbReference type="ARBA" id="ARBA00022723"/>
    </source>
</evidence>
<dbReference type="WBParaSite" id="PSU_v2.g11402.t1">
    <property type="protein sequence ID" value="PSU_v2.g11402.t1"/>
    <property type="gene ID" value="PSU_v2.g11402"/>
</dbReference>
<feature type="compositionally biased region" description="Low complexity" evidence="6">
    <location>
        <begin position="70"/>
        <end position="91"/>
    </location>
</feature>
<dbReference type="InterPro" id="IPR001275">
    <property type="entry name" value="DM_DNA-bd"/>
</dbReference>
<sequence>MNRLKGHKRYCPFRACTCPKCKVVAERQRLMADQIKLRRKQKKQKTINIFHHHNQNELKLQQEQTSHEISSFSPTPSQMSSSSTTTTTTTTNEKKTSKICKNNINNESQNLLRKILLSNVFQKFF</sequence>
<dbReference type="GO" id="GO:0000981">
    <property type="term" value="F:DNA-binding transcription factor activity, RNA polymerase II-specific"/>
    <property type="evidence" value="ECO:0007669"/>
    <property type="project" value="TreeGrafter"/>
</dbReference>
<dbReference type="InterPro" id="IPR026607">
    <property type="entry name" value="DMRT"/>
</dbReference>
<evidence type="ECO:0000256" key="2">
    <source>
        <dbReference type="ARBA" id="ARBA00022833"/>
    </source>
</evidence>
<dbReference type="GO" id="GO:0007548">
    <property type="term" value="P:sex differentiation"/>
    <property type="evidence" value="ECO:0007669"/>
    <property type="project" value="TreeGrafter"/>
</dbReference>
<dbReference type="PROSITE" id="PS50809">
    <property type="entry name" value="DM_2"/>
    <property type="match status" value="1"/>
</dbReference>
<dbReference type="InterPro" id="IPR036407">
    <property type="entry name" value="DM_DNA-bd_sf"/>
</dbReference>
<feature type="region of interest" description="Disordered" evidence="6">
    <location>
        <begin position="55"/>
        <end position="95"/>
    </location>
</feature>
<feature type="domain" description="DM" evidence="7">
    <location>
        <begin position="1"/>
        <end position="39"/>
    </location>
</feature>
<reference evidence="9" key="1">
    <citation type="submission" date="2022-11" db="UniProtKB">
        <authorList>
            <consortium name="WormBaseParasite"/>
        </authorList>
    </citation>
    <scope>IDENTIFICATION</scope>
</reference>
<dbReference type="GO" id="GO:0005634">
    <property type="term" value="C:nucleus"/>
    <property type="evidence" value="ECO:0007669"/>
    <property type="project" value="UniProtKB-SubCell"/>
</dbReference>
<evidence type="ECO:0000256" key="5">
    <source>
        <dbReference type="PROSITE-ProRule" id="PRU00070"/>
    </source>
</evidence>
<evidence type="ECO:0000256" key="4">
    <source>
        <dbReference type="ARBA" id="ARBA00023242"/>
    </source>
</evidence>
<dbReference type="AlphaFoldDB" id="A0A914XTW8"/>
<accession>A0A914XTW8</accession>
<dbReference type="PANTHER" id="PTHR12322">
    <property type="entry name" value="DOUBLESEX AND MAB-3 RELATED TRANSCRIPTION FACTOR DMRT"/>
    <property type="match status" value="1"/>
</dbReference>
<keyword evidence="4 5" id="KW-0539">Nucleus</keyword>
<protein>
    <submittedName>
        <fullName evidence="9">DM domain-containing protein</fullName>
    </submittedName>
</protein>
<evidence type="ECO:0000313" key="8">
    <source>
        <dbReference type="Proteomes" id="UP000887577"/>
    </source>
</evidence>
<feature type="DNA-binding region" description="DM" evidence="5">
    <location>
        <begin position="1"/>
        <end position="39"/>
    </location>
</feature>
<comment type="subcellular location">
    <subcellularLocation>
        <location evidence="5">Nucleus</location>
    </subcellularLocation>
</comment>
<dbReference type="SMART" id="SM00301">
    <property type="entry name" value="DM"/>
    <property type="match status" value="1"/>
</dbReference>
<evidence type="ECO:0000256" key="6">
    <source>
        <dbReference type="SAM" id="MobiDB-lite"/>
    </source>
</evidence>
<dbReference type="PANTHER" id="PTHR12322:SF110">
    <property type="entry name" value="DOUBLESEX- AND MAB-3-RELATED TRANSCRIPTION FACTOR DMD-10"/>
    <property type="match status" value="1"/>
</dbReference>
<dbReference type="Pfam" id="PF00751">
    <property type="entry name" value="DM"/>
    <property type="match status" value="1"/>
</dbReference>
<organism evidence="8 9">
    <name type="scientific">Panagrolaimus superbus</name>
    <dbReference type="NCBI Taxonomy" id="310955"/>
    <lineage>
        <taxon>Eukaryota</taxon>
        <taxon>Metazoa</taxon>
        <taxon>Ecdysozoa</taxon>
        <taxon>Nematoda</taxon>
        <taxon>Chromadorea</taxon>
        <taxon>Rhabditida</taxon>
        <taxon>Tylenchina</taxon>
        <taxon>Panagrolaimomorpha</taxon>
        <taxon>Panagrolaimoidea</taxon>
        <taxon>Panagrolaimidae</taxon>
        <taxon>Panagrolaimus</taxon>
    </lineage>
</organism>
<keyword evidence="3 5" id="KW-0238">DNA-binding</keyword>
<evidence type="ECO:0000256" key="3">
    <source>
        <dbReference type="ARBA" id="ARBA00023125"/>
    </source>
</evidence>
<dbReference type="SUPFAM" id="SSF82927">
    <property type="entry name" value="Cysteine-rich DNA binding domain, (DM domain)"/>
    <property type="match status" value="1"/>
</dbReference>
<dbReference type="GO" id="GO:0046872">
    <property type="term" value="F:metal ion binding"/>
    <property type="evidence" value="ECO:0007669"/>
    <property type="project" value="UniProtKB-KW"/>
</dbReference>
<keyword evidence="1 5" id="KW-0479">Metal-binding</keyword>